<feature type="transmembrane region" description="Helical" evidence="2">
    <location>
        <begin position="7"/>
        <end position="26"/>
    </location>
</feature>
<feature type="coiled-coil region" evidence="1">
    <location>
        <begin position="205"/>
        <end position="268"/>
    </location>
</feature>
<evidence type="ECO:0000313" key="3">
    <source>
        <dbReference type="EMBL" id="MEQ2712039.1"/>
    </source>
</evidence>
<gene>
    <name evidence="3" type="ORF">AAAU51_12845</name>
</gene>
<feature type="transmembrane region" description="Helical" evidence="2">
    <location>
        <begin position="166"/>
        <end position="187"/>
    </location>
</feature>
<keyword evidence="2" id="KW-0812">Transmembrane</keyword>
<feature type="transmembrane region" description="Helical" evidence="2">
    <location>
        <begin position="140"/>
        <end position="160"/>
    </location>
</feature>
<keyword evidence="1" id="KW-0175">Coiled coil</keyword>
<evidence type="ECO:0000313" key="4">
    <source>
        <dbReference type="Proteomes" id="UP001482154"/>
    </source>
</evidence>
<evidence type="ECO:0000256" key="1">
    <source>
        <dbReference type="SAM" id="Coils"/>
    </source>
</evidence>
<keyword evidence="4" id="KW-1185">Reference proteome</keyword>
<accession>A0ABV1IXT4</accession>
<dbReference type="RefSeq" id="WP_349111330.1">
    <property type="nucleotide sequence ID" value="NZ_JBBNIN010000029.1"/>
</dbReference>
<evidence type="ECO:0000256" key="2">
    <source>
        <dbReference type="SAM" id="Phobius"/>
    </source>
</evidence>
<reference evidence="3 4" key="1">
    <citation type="submission" date="2024-04" db="EMBL/GenBank/DDBJ databases">
        <title>Human intestinal bacterial collection.</title>
        <authorList>
            <person name="Pauvert C."/>
            <person name="Hitch T.C.A."/>
            <person name="Clavel T."/>
        </authorList>
    </citation>
    <scope>NUCLEOTIDE SEQUENCE [LARGE SCALE GENOMIC DNA]</scope>
    <source>
        <strain evidence="3 4">CLA-AA-H249</strain>
    </source>
</reference>
<proteinExistence type="predicted"/>
<dbReference type="Proteomes" id="UP001482154">
    <property type="component" value="Unassembled WGS sequence"/>
</dbReference>
<comment type="caution">
    <text evidence="3">The sequence shown here is derived from an EMBL/GenBank/DDBJ whole genome shotgun (WGS) entry which is preliminary data.</text>
</comment>
<name>A0ABV1IXT4_9FIRM</name>
<dbReference type="EMBL" id="JBBNIN010000029">
    <property type="protein sequence ID" value="MEQ2712039.1"/>
    <property type="molecule type" value="Genomic_DNA"/>
</dbReference>
<keyword evidence="2" id="KW-0472">Membrane</keyword>
<keyword evidence="2" id="KW-1133">Transmembrane helix</keyword>
<feature type="transmembrane region" description="Helical" evidence="2">
    <location>
        <begin position="38"/>
        <end position="61"/>
    </location>
</feature>
<sequence>MNCIKKQGVIFTYIIFLLTIVFSYLTDFFSEKGTVANVIGIMFLIMFFCLIICCFTIYIWYIKYTGHNLMECDDELFSLIDQSKKCYIKNENFYRRQIKIINFYYQKDGKVDELVSNKQIERLFAREDFLLKQKNLYNDFATYFYSLTISMIASAIYQILQNKSVGVVTIGIFICTFLFFAIAMLKYKDRGELGSYKYLVDEYEINLLKKKIAELQNSLIMADEDIRILQIKQSTINGLVKIGQKSNRKKQKKEIRKEISEIKKLNLSIANQKACYIQKIYINKESASLVYHEKNNNKKDNYIGKLNLINEEYIKLYEILCKYQLISYDEPYKELDSLKKQGPT</sequence>
<protein>
    <submittedName>
        <fullName evidence="3">Uncharacterized protein</fullName>
    </submittedName>
</protein>
<organism evidence="3 4">
    <name type="scientific">Anaerostipes amylophilus</name>
    <dbReference type="NCBI Taxonomy" id="2981779"/>
    <lineage>
        <taxon>Bacteria</taxon>
        <taxon>Bacillati</taxon>
        <taxon>Bacillota</taxon>
        <taxon>Clostridia</taxon>
        <taxon>Lachnospirales</taxon>
        <taxon>Lachnospiraceae</taxon>
        <taxon>Anaerostipes</taxon>
    </lineage>
</organism>